<comment type="caution">
    <text evidence="5">The sequence shown here is derived from an EMBL/GenBank/DDBJ whole genome shotgun (WGS) entry which is preliminary data.</text>
</comment>
<dbReference type="SMART" id="SM00028">
    <property type="entry name" value="TPR"/>
    <property type="match status" value="11"/>
</dbReference>
<protein>
    <submittedName>
        <fullName evidence="5">Tetratricopeptide repeat protein</fullName>
    </submittedName>
</protein>
<reference evidence="5" key="2">
    <citation type="submission" date="2021-04" db="EMBL/GenBank/DDBJ databases">
        <authorList>
            <person name="Gilroy R."/>
        </authorList>
    </citation>
    <scope>NUCLEOTIDE SEQUENCE</scope>
    <source>
        <strain evidence="5">MalCec1-1739</strain>
    </source>
</reference>
<dbReference type="Proteomes" id="UP000787625">
    <property type="component" value="Unassembled WGS sequence"/>
</dbReference>
<feature type="repeat" description="TPR" evidence="3">
    <location>
        <begin position="546"/>
        <end position="579"/>
    </location>
</feature>
<organism evidence="5 6">
    <name type="scientific">Candidatus Avibacteroides avistercoris</name>
    <dbReference type="NCBI Taxonomy" id="2840690"/>
    <lineage>
        <taxon>Bacteria</taxon>
        <taxon>Pseudomonadati</taxon>
        <taxon>Bacteroidota</taxon>
        <taxon>Bacteroidia</taxon>
        <taxon>Bacteroidales</taxon>
        <taxon>Bacteroidaceae</taxon>
        <taxon>Bacteroidaceae incertae sedis</taxon>
        <taxon>Candidatus Avibacteroides</taxon>
    </lineage>
</organism>
<evidence type="ECO:0000256" key="4">
    <source>
        <dbReference type="SAM" id="SignalP"/>
    </source>
</evidence>
<accession>A0A9D2UIH7</accession>
<feature type="chain" id="PRO_5038614888" evidence="4">
    <location>
        <begin position="24"/>
        <end position="1006"/>
    </location>
</feature>
<dbReference type="InterPro" id="IPR051012">
    <property type="entry name" value="CellSynth/LPSAsmb/PSIAsmb"/>
</dbReference>
<dbReference type="SUPFAM" id="SSF48452">
    <property type="entry name" value="TPR-like"/>
    <property type="match status" value="5"/>
</dbReference>
<dbReference type="PANTHER" id="PTHR45586">
    <property type="entry name" value="TPR REPEAT-CONTAINING PROTEIN PA4667"/>
    <property type="match status" value="1"/>
</dbReference>
<dbReference type="PROSITE" id="PS50005">
    <property type="entry name" value="TPR"/>
    <property type="match status" value="2"/>
</dbReference>
<gene>
    <name evidence="5" type="ORF">IAA93_05395</name>
</gene>
<feature type="signal peptide" evidence="4">
    <location>
        <begin position="1"/>
        <end position="23"/>
    </location>
</feature>
<reference evidence="5" key="1">
    <citation type="journal article" date="2021" name="PeerJ">
        <title>Extensive microbial diversity within the chicken gut microbiome revealed by metagenomics and culture.</title>
        <authorList>
            <person name="Gilroy R."/>
            <person name="Ravi A."/>
            <person name="Getino M."/>
            <person name="Pursley I."/>
            <person name="Horton D.L."/>
            <person name="Alikhan N.F."/>
            <person name="Baker D."/>
            <person name="Gharbi K."/>
            <person name="Hall N."/>
            <person name="Watson M."/>
            <person name="Adriaenssens E.M."/>
            <person name="Foster-Nyarko E."/>
            <person name="Jarju S."/>
            <person name="Secka A."/>
            <person name="Antonio M."/>
            <person name="Oren A."/>
            <person name="Chaudhuri R.R."/>
            <person name="La Ragione R."/>
            <person name="Hildebrand F."/>
            <person name="Pallen M.J."/>
        </authorList>
    </citation>
    <scope>NUCLEOTIDE SEQUENCE</scope>
    <source>
        <strain evidence="5">MalCec1-1739</strain>
    </source>
</reference>
<dbReference type="PANTHER" id="PTHR45586:SF1">
    <property type="entry name" value="LIPOPOLYSACCHARIDE ASSEMBLY PROTEIN B"/>
    <property type="match status" value="1"/>
</dbReference>
<dbReference type="InterPro" id="IPR019734">
    <property type="entry name" value="TPR_rpt"/>
</dbReference>
<evidence type="ECO:0000256" key="2">
    <source>
        <dbReference type="ARBA" id="ARBA00022803"/>
    </source>
</evidence>
<feature type="repeat" description="TPR" evidence="3">
    <location>
        <begin position="507"/>
        <end position="540"/>
    </location>
</feature>
<keyword evidence="2 3" id="KW-0802">TPR repeat</keyword>
<dbReference type="PROSITE" id="PS51257">
    <property type="entry name" value="PROKAR_LIPOPROTEIN"/>
    <property type="match status" value="1"/>
</dbReference>
<dbReference type="Gene3D" id="1.25.40.10">
    <property type="entry name" value="Tetratricopeptide repeat domain"/>
    <property type="match status" value="7"/>
</dbReference>
<keyword evidence="4" id="KW-0732">Signal</keyword>
<dbReference type="EMBL" id="DWUP01000115">
    <property type="protein sequence ID" value="HJD53140.1"/>
    <property type="molecule type" value="Genomic_DNA"/>
</dbReference>
<evidence type="ECO:0000256" key="1">
    <source>
        <dbReference type="ARBA" id="ARBA00022737"/>
    </source>
</evidence>
<evidence type="ECO:0000256" key="3">
    <source>
        <dbReference type="PROSITE-ProRule" id="PRU00339"/>
    </source>
</evidence>
<keyword evidence="1" id="KW-0677">Repeat</keyword>
<name>A0A9D2UIH7_9BACT</name>
<dbReference type="InterPro" id="IPR011990">
    <property type="entry name" value="TPR-like_helical_dom_sf"/>
</dbReference>
<dbReference type="AlphaFoldDB" id="A0A9D2UIH7"/>
<evidence type="ECO:0000313" key="5">
    <source>
        <dbReference type="EMBL" id="HJD53140.1"/>
    </source>
</evidence>
<evidence type="ECO:0000313" key="6">
    <source>
        <dbReference type="Proteomes" id="UP000787625"/>
    </source>
</evidence>
<dbReference type="Pfam" id="PF13181">
    <property type="entry name" value="TPR_8"/>
    <property type="match status" value="2"/>
</dbReference>
<sequence>MRGARQAAIIAAMLGTAACGINAQGLPTGDAARHMARCKVMYAEGRYAAAEIELNEAVDGMDDTAMPEEARMMMLATRYRLGKCDVQAIDAFLADYPANEQRNLLSFMAGDILFRQGEYEKAVRRLGRCDAFALPPADCEEAIYALAVSCQKTGRTDEAKINYATLKETSARYGDDARFNLGYILYSEGNYDKAFDEFDHLRHSDRFSRAAMTYVADIYYKTGDYDHALMTADRLLDSSDRGAGNAILLKVKGASLYAKGDMARAAETLDAYRRQAKSADREALYMLGMACYATGANIKAAEALEQSADADDALSQNAWLHIGLARLNLADTDRARLAFERASVLDFDQDITAQALYNYGLCINRTAYSPFNESVKVFSRLLNEYPGTAYSQPAATQLAEACLATSDYAAALDALDGIKSPTAQLLGIRQKLLFRLGLQQFADGDYTSAAQSFTASAALGGLDRQTRAEAYFWRGESRYRTGDMAGAETDWRRYIESAPDRDDRTYALAYYNLGYVYFKSQSYVKALNAFRQCKPLAATLPVSVRADLANRMGDCYYRRRDFTNAGICYDEAVRLDPGQGDYAMFQRAFILGLQKNYKDKIATIDRLLAAYPSSSYRDDAMFEKGRALVMMDETPAAIACYESLVAEAPTSPYARRAEAERAMLLYRSGDYGKAAQAYKGIITAYPGTDEAGQAARDLKALYVETNSIDDYFSFAEKAGLDDGRGSGERDSLTYLAAERLYMSDDKAGGIKSMEQYLAEFPDGAFAANAGYYAASYYYSLGDSDKALAHLARFADRPAGRFTEAALTMSAGIYYDKGSYDRAADTYRRLRQVAAGEEGAIAADAGLMRSLHAAGEHEATAEAATALLAYAKIDPHLAIEAHRIRALALTSMSRTDEALADWEAISGDTRNEAGAEARYRMAEILFARGDNDAAEAGIQDYIKTGTPHAYWMARSFLLLADIYAAEGRTGDARQYLLSLRQNYNADDDIAQMIAQRLEQLNNTEDND</sequence>
<proteinExistence type="predicted"/>
<dbReference type="Pfam" id="PF13432">
    <property type="entry name" value="TPR_16"/>
    <property type="match status" value="4"/>
</dbReference>